<dbReference type="InterPro" id="IPR050063">
    <property type="entry name" value="Ribosomal_protein_uL29"/>
</dbReference>
<dbReference type="NCBIfam" id="TIGR00012">
    <property type="entry name" value="L29"/>
    <property type="match status" value="1"/>
</dbReference>
<accession>A0A0F5MNQ8</accession>
<dbReference type="PANTHER" id="PTHR10916:SF0">
    <property type="entry name" value="LARGE RIBOSOMAL SUBUNIT PROTEIN UL29C"/>
    <property type="match status" value="1"/>
</dbReference>
<dbReference type="GO" id="GO:0006412">
    <property type="term" value="P:translation"/>
    <property type="evidence" value="ECO:0007669"/>
    <property type="project" value="UniProtKB-UniRule"/>
</dbReference>
<dbReference type="AlphaFoldDB" id="A0A0F5MNQ8"/>
<evidence type="ECO:0000256" key="1">
    <source>
        <dbReference type="ARBA" id="ARBA00009254"/>
    </source>
</evidence>
<dbReference type="Proteomes" id="UP000033358">
    <property type="component" value="Unassembled WGS sequence"/>
</dbReference>
<dbReference type="EMBL" id="JYHA01000084">
    <property type="protein sequence ID" value="KKB96425.1"/>
    <property type="molecule type" value="Genomic_DNA"/>
</dbReference>
<proteinExistence type="inferred from homology"/>
<dbReference type="Gene3D" id="1.10.287.310">
    <property type="match status" value="1"/>
</dbReference>
<dbReference type="PROSITE" id="PS00579">
    <property type="entry name" value="RIBOSOMAL_L29"/>
    <property type="match status" value="1"/>
</dbReference>
<evidence type="ECO:0000256" key="3">
    <source>
        <dbReference type="ARBA" id="ARBA00023274"/>
    </source>
</evidence>
<keyword evidence="2 5" id="KW-0689">Ribosomal protein</keyword>
<dbReference type="SUPFAM" id="SSF46561">
    <property type="entry name" value="Ribosomal protein L29 (L29p)"/>
    <property type="match status" value="1"/>
</dbReference>
<gene>
    <name evidence="5 6" type="primary">rpmC</name>
    <name evidence="6" type="ORF">SZ25_00481</name>
</gene>
<comment type="caution">
    <text evidence="6">The sequence shown here is derived from an EMBL/GenBank/DDBJ whole genome shotgun (WGS) entry which is preliminary data.</text>
</comment>
<dbReference type="Pfam" id="PF00831">
    <property type="entry name" value="Ribosomal_L29"/>
    <property type="match status" value="1"/>
</dbReference>
<evidence type="ECO:0000256" key="4">
    <source>
        <dbReference type="ARBA" id="ARBA00035204"/>
    </source>
</evidence>
<sequence length="67" mass="7574">MKISEITSKSDNELSLSLKDFKKESFNLRFQKTSGQLTNTSRVSQVRKAIAQIKTVINKRKLEVSGS</sequence>
<dbReference type="FunFam" id="1.10.287.310:FF:000001">
    <property type="entry name" value="50S ribosomal protein L29"/>
    <property type="match status" value="1"/>
</dbReference>
<keyword evidence="3 5" id="KW-0687">Ribonucleoprotein</keyword>
<organism evidence="6 7">
    <name type="scientific">Candidatus Arcanibacter lacustris</name>
    <dbReference type="NCBI Taxonomy" id="1607817"/>
    <lineage>
        <taxon>Bacteria</taxon>
        <taxon>Pseudomonadati</taxon>
        <taxon>Pseudomonadota</taxon>
        <taxon>Alphaproteobacteria</taxon>
        <taxon>Rickettsiales</taxon>
        <taxon>Candidatus Arcanibacter</taxon>
    </lineage>
</organism>
<evidence type="ECO:0000313" key="7">
    <source>
        <dbReference type="Proteomes" id="UP000033358"/>
    </source>
</evidence>
<protein>
    <recommendedName>
        <fullName evidence="4 5">Large ribosomal subunit protein uL29</fullName>
    </recommendedName>
</protein>
<evidence type="ECO:0000313" key="6">
    <source>
        <dbReference type="EMBL" id="KKB96425.1"/>
    </source>
</evidence>
<dbReference type="GO" id="GO:0022625">
    <property type="term" value="C:cytosolic large ribosomal subunit"/>
    <property type="evidence" value="ECO:0007669"/>
    <property type="project" value="TreeGrafter"/>
</dbReference>
<evidence type="ECO:0000256" key="2">
    <source>
        <dbReference type="ARBA" id="ARBA00022980"/>
    </source>
</evidence>
<comment type="similarity">
    <text evidence="1 5">Belongs to the universal ribosomal protein uL29 family.</text>
</comment>
<dbReference type="InterPro" id="IPR001854">
    <property type="entry name" value="Ribosomal_uL29"/>
</dbReference>
<dbReference type="InterPro" id="IPR036049">
    <property type="entry name" value="Ribosomal_uL29_sf"/>
</dbReference>
<dbReference type="PANTHER" id="PTHR10916">
    <property type="entry name" value="60S RIBOSOMAL PROTEIN L35/50S RIBOSOMAL PROTEIN L29"/>
    <property type="match status" value="1"/>
</dbReference>
<evidence type="ECO:0000256" key="5">
    <source>
        <dbReference type="HAMAP-Rule" id="MF_00374"/>
    </source>
</evidence>
<keyword evidence="7" id="KW-1185">Reference proteome</keyword>
<dbReference type="GO" id="GO:0003735">
    <property type="term" value="F:structural constituent of ribosome"/>
    <property type="evidence" value="ECO:0007669"/>
    <property type="project" value="InterPro"/>
</dbReference>
<name>A0A0F5MNQ8_9RICK</name>
<dbReference type="CDD" id="cd00427">
    <property type="entry name" value="Ribosomal_L29_HIP"/>
    <property type="match status" value="1"/>
</dbReference>
<dbReference type="InterPro" id="IPR018254">
    <property type="entry name" value="Ribosomal_uL29_CS"/>
</dbReference>
<dbReference type="HAMAP" id="MF_00374">
    <property type="entry name" value="Ribosomal_uL29"/>
    <property type="match status" value="1"/>
</dbReference>
<reference evidence="6 7" key="1">
    <citation type="submission" date="2015-02" db="EMBL/GenBank/DDBJ databases">
        <title>Single cell genomics of a rare environmental alphaproteobacterium provides unique insights into Rickettsiaceae evolution.</title>
        <authorList>
            <person name="Martijn J."/>
            <person name="Schulz F."/>
            <person name="Zaremba-Niedzwiedzka K."/>
            <person name="Viklund J."/>
            <person name="Stepanauskas R."/>
            <person name="Andersson S.G.E."/>
            <person name="Horn M."/>
            <person name="Guy L."/>
            <person name="Ettema T.J.G."/>
        </authorList>
    </citation>
    <scope>NUCLEOTIDE SEQUENCE [LARGE SCALE GENOMIC DNA]</scope>
    <source>
        <strain evidence="6 7">SCGC AAA041-L04</strain>
    </source>
</reference>